<keyword evidence="1" id="KW-1133">Transmembrane helix</keyword>
<sequence>MNQRTLFRGVYYTVIVCRTSHDYVTEITWGFLDDILPWNTDARLSLSGARSFSAMGRRGKTFSNKRSMGDWLKKDPRLEAWNDVRDNIDDMVDLSDFRTFASVFIYAICVPTALYYAISSEGIVPNGDSSTGLRVAQHLRLPVDKE</sequence>
<keyword evidence="1" id="KW-0472">Membrane</keyword>
<name>A0A7S4UH97_GUITH</name>
<gene>
    <name evidence="2" type="ORF">GTHE00462_LOCUS34578</name>
</gene>
<keyword evidence="1" id="KW-0812">Transmembrane</keyword>
<protein>
    <submittedName>
        <fullName evidence="2">Uncharacterized protein</fullName>
    </submittedName>
</protein>
<evidence type="ECO:0000256" key="1">
    <source>
        <dbReference type="SAM" id="Phobius"/>
    </source>
</evidence>
<reference evidence="2" key="1">
    <citation type="submission" date="2021-01" db="EMBL/GenBank/DDBJ databases">
        <authorList>
            <person name="Corre E."/>
            <person name="Pelletier E."/>
            <person name="Niang G."/>
            <person name="Scheremetjew M."/>
            <person name="Finn R."/>
            <person name="Kale V."/>
            <person name="Holt S."/>
            <person name="Cochrane G."/>
            <person name="Meng A."/>
            <person name="Brown T."/>
            <person name="Cohen L."/>
        </authorList>
    </citation>
    <scope>NUCLEOTIDE SEQUENCE</scope>
    <source>
        <strain evidence="2">CCMP 2712</strain>
    </source>
</reference>
<feature type="transmembrane region" description="Helical" evidence="1">
    <location>
        <begin position="100"/>
        <end position="118"/>
    </location>
</feature>
<proteinExistence type="predicted"/>
<accession>A0A7S4UH97</accession>
<evidence type="ECO:0000313" key="2">
    <source>
        <dbReference type="EMBL" id="CAE2333302.1"/>
    </source>
</evidence>
<organism evidence="2">
    <name type="scientific">Guillardia theta</name>
    <name type="common">Cryptophyte</name>
    <name type="synonym">Cryptomonas phi</name>
    <dbReference type="NCBI Taxonomy" id="55529"/>
    <lineage>
        <taxon>Eukaryota</taxon>
        <taxon>Cryptophyceae</taxon>
        <taxon>Pyrenomonadales</taxon>
        <taxon>Geminigeraceae</taxon>
        <taxon>Guillardia</taxon>
    </lineage>
</organism>
<dbReference type="EMBL" id="HBKN01044150">
    <property type="protein sequence ID" value="CAE2333302.1"/>
    <property type="molecule type" value="Transcribed_RNA"/>
</dbReference>
<dbReference type="AlphaFoldDB" id="A0A7S4UH97"/>